<evidence type="ECO:0000256" key="1">
    <source>
        <dbReference type="ARBA" id="ARBA00004429"/>
    </source>
</evidence>
<keyword evidence="14" id="KW-0829">Tyrosine-protein kinase</keyword>
<dbReference type="GO" id="GO:0004715">
    <property type="term" value="F:non-membrane spanning protein tyrosine kinase activity"/>
    <property type="evidence" value="ECO:0007669"/>
    <property type="project" value="UniProtKB-EC"/>
</dbReference>
<dbReference type="PANTHER" id="PTHR32309:SF13">
    <property type="entry name" value="FERRIC ENTEROBACTIN TRANSPORT PROTEIN FEPE"/>
    <property type="match status" value="1"/>
</dbReference>
<evidence type="ECO:0000259" key="19">
    <source>
        <dbReference type="Pfam" id="PF13614"/>
    </source>
</evidence>
<keyword evidence="22" id="KW-1185">Reference proteome</keyword>
<dbReference type="PANTHER" id="PTHR32309">
    <property type="entry name" value="TYROSINE-PROTEIN KINASE"/>
    <property type="match status" value="1"/>
</dbReference>
<proteinExistence type="inferred from homology"/>
<dbReference type="InterPro" id="IPR025669">
    <property type="entry name" value="AAA_dom"/>
</dbReference>
<feature type="domain" description="Tyrosine-protein kinase G-rich" evidence="20">
    <location>
        <begin position="394"/>
        <end position="468"/>
    </location>
</feature>
<dbReference type="EC" id="2.7.10.2" evidence="4"/>
<dbReference type="EMBL" id="LUUB01000094">
    <property type="protein sequence ID" value="OAF02707.1"/>
    <property type="molecule type" value="Genomic_DNA"/>
</dbReference>
<evidence type="ECO:0000313" key="21">
    <source>
        <dbReference type="EMBL" id="OAF02707.1"/>
    </source>
</evidence>
<keyword evidence="7" id="KW-0808">Transferase</keyword>
<evidence type="ECO:0000256" key="4">
    <source>
        <dbReference type="ARBA" id="ARBA00011903"/>
    </source>
</evidence>
<evidence type="ECO:0000256" key="14">
    <source>
        <dbReference type="ARBA" id="ARBA00023137"/>
    </source>
</evidence>
<evidence type="ECO:0000259" key="20">
    <source>
        <dbReference type="Pfam" id="PF13807"/>
    </source>
</evidence>
<keyword evidence="13 17" id="KW-0472">Membrane</keyword>
<keyword evidence="12 17" id="KW-1133">Transmembrane helix</keyword>
<dbReference type="Proteomes" id="UP000076959">
    <property type="component" value="Unassembled WGS sequence"/>
</dbReference>
<evidence type="ECO:0000256" key="6">
    <source>
        <dbReference type="ARBA" id="ARBA00022519"/>
    </source>
</evidence>
<dbReference type="InterPro" id="IPR050445">
    <property type="entry name" value="Bact_polysacc_biosynth/exp"/>
</dbReference>
<evidence type="ECO:0000256" key="15">
    <source>
        <dbReference type="ARBA" id="ARBA00051245"/>
    </source>
</evidence>
<dbReference type="STRING" id="1505087.AYJ54_25880"/>
<comment type="similarity">
    <text evidence="2">Belongs to the CpsD/CapB family.</text>
</comment>
<dbReference type="Pfam" id="PF13614">
    <property type="entry name" value="AAA_31"/>
    <property type="match status" value="1"/>
</dbReference>
<feature type="region of interest" description="Disordered" evidence="16">
    <location>
        <begin position="513"/>
        <end position="532"/>
    </location>
</feature>
<evidence type="ECO:0000256" key="5">
    <source>
        <dbReference type="ARBA" id="ARBA00022475"/>
    </source>
</evidence>
<dbReference type="InterPro" id="IPR005702">
    <property type="entry name" value="Wzc-like_C"/>
</dbReference>
<keyword evidence="11" id="KW-0067">ATP-binding</keyword>
<evidence type="ECO:0000256" key="16">
    <source>
        <dbReference type="SAM" id="MobiDB-lite"/>
    </source>
</evidence>
<dbReference type="InterPro" id="IPR003856">
    <property type="entry name" value="LPS_length_determ_N"/>
</dbReference>
<dbReference type="GO" id="GO:0005886">
    <property type="term" value="C:plasma membrane"/>
    <property type="evidence" value="ECO:0007669"/>
    <property type="project" value="UniProtKB-SubCell"/>
</dbReference>
<accession>A0A176YCF4</accession>
<sequence>MLPRRMQVDYGAGREQASSSMSTVIDQLTGLVRRQYRVFVIVPTAALALGLLYLLVTPSQYTATATLLIDSSTLRVLQNQLQPQGDVPLDTLQVGSQVEILASRKLGLAVVKDLHLADDPEFTGAGGWSLFPRLGSDTPDEREQRALDEFLARRTITRAEKTYALNISYTSRSAATAARVANAIAEAYIDDQLGAKYQTVTRAGAWLQDRINELKSKATAADRAVLEFKEKNNIVDVGGGSASAGAGTSSRLIGEQQLVELNSQLAAARGATSDAKARLDRIEQVRKLDVSEGAVADTLKNDVITRLRNQYLDLSAREANISGRYGSDHAAAANLRDQMEEVRRNIGAELGRIAGSYKSDYEIARTREENLERSLAALVSEGQLTNRDRLGLAELESSAKVYHTLFDNFLQRYMEAIQQQSFPITDARIISPAVAPTKKSKPVTSLVLAIALSLGLIASVGIAALREAIDGVFRTARQAEQELRARCLSVIPLASASASPVPALARSSAAVSGDQADPAGLPSPQSVAQHATPDAQHYTFTDSLKRRAVDDPISVFTEAFRAIKVAAWLQASVRDTKVIGITSTLPSEGKSTVASNLAALMADAGRRVVLIDADLRNPTLARSLTPRPQTGWLEVLSGKLDLAQATGRESTTGLALLPLLLTEAPVHSDEILASQGFRDLLDRLRQTYDYIIVDLPPLAPVVDVRAIVPVIDSFVFVVGWGNTSVKTARRHLMAEPELHDRLLGVVLNKANLRMLERFEQPGVYQNGYYMRGGYSIP</sequence>
<evidence type="ECO:0000256" key="11">
    <source>
        <dbReference type="ARBA" id="ARBA00022840"/>
    </source>
</evidence>
<dbReference type="RefSeq" id="WP_201724296.1">
    <property type="nucleotide sequence ID" value="NZ_LUUB01000094.1"/>
</dbReference>
<dbReference type="AlphaFoldDB" id="A0A176YCF4"/>
<dbReference type="GO" id="GO:0005524">
    <property type="term" value="F:ATP binding"/>
    <property type="evidence" value="ECO:0007669"/>
    <property type="project" value="UniProtKB-KW"/>
</dbReference>
<evidence type="ECO:0000259" key="18">
    <source>
        <dbReference type="Pfam" id="PF02706"/>
    </source>
</evidence>
<evidence type="ECO:0000256" key="13">
    <source>
        <dbReference type="ARBA" id="ARBA00023136"/>
    </source>
</evidence>
<gene>
    <name evidence="21" type="ORF">AYJ54_25880</name>
</gene>
<dbReference type="SUPFAM" id="SSF52540">
    <property type="entry name" value="P-loop containing nucleoside triphosphate hydrolases"/>
    <property type="match status" value="1"/>
</dbReference>
<dbReference type="InterPro" id="IPR032807">
    <property type="entry name" value="GNVR"/>
</dbReference>
<feature type="domain" description="AAA" evidence="19">
    <location>
        <begin position="577"/>
        <end position="708"/>
    </location>
</feature>
<keyword evidence="8 17" id="KW-0812">Transmembrane</keyword>
<name>A0A176YCF4_9BRAD</name>
<keyword evidence="5" id="KW-1003">Cell membrane</keyword>
<keyword evidence="9" id="KW-0547">Nucleotide-binding</keyword>
<dbReference type="Pfam" id="PF13807">
    <property type="entry name" value="GNVR"/>
    <property type="match status" value="1"/>
</dbReference>
<evidence type="ECO:0000256" key="12">
    <source>
        <dbReference type="ARBA" id="ARBA00022989"/>
    </source>
</evidence>
<organism evidence="21 22">
    <name type="scientific">Bradyrhizobium centrolobii</name>
    <dbReference type="NCBI Taxonomy" id="1505087"/>
    <lineage>
        <taxon>Bacteria</taxon>
        <taxon>Pseudomonadati</taxon>
        <taxon>Pseudomonadota</taxon>
        <taxon>Alphaproteobacteria</taxon>
        <taxon>Hyphomicrobiales</taxon>
        <taxon>Nitrobacteraceae</taxon>
        <taxon>Bradyrhizobium</taxon>
    </lineage>
</organism>
<comment type="caution">
    <text evidence="21">The sequence shown here is derived from an EMBL/GenBank/DDBJ whole genome shotgun (WGS) entry which is preliminary data.</text>
</comment>
<keyword evidence="6" id="KW-0997">Cell inner membrane</keyword>
<reference evidence="21 22" key="1">
    <citation type="submission" date="2016-03" db="EMBL/GenBank/DDBJ databases">
        <title>Draft Genome Sequence of the Strain BR 10245 (Bradyrhizobium sp.) isolated from nodules of Centrolobium paraense.</title>
        <authorList>
            <person name="Simoes-Araujo J.L.Sr."/>
            <person name="Barauna A.C."/>
            <person name="Silva K."/>
            <person name="Zilli J.E."/>
        </authorList>
    </citation>
    <scope>NUCLEOTIDE SEQUENCE [LARGE SCALE GENOMIC DNA]</scope>
    <source>
        <strain evidence="21 22">BR 10245</strain>
    </source>
</reference>
<dbReference type="CDD" id="cd05387">
    <property type="entry name" value="BY-kinase"/>
    <property type="match status" value="1"/>
</dbReference>
<evidence type="ECO:0000256" key="8">
    <source>
        <dbReference type="ARBA" id="ARBA00022692"/>
    </source>
</evidence>
<feature type="domain" description="Polysaccharide chain length determinant N-terminal" evidence="18">
    <location>
        <begin position="27"/>
        <end position="114"/>
    </location>
</feature>
<dbReference type="InterPro" id="IPR027417">
    <property type="entry name" value="P-loop_NTPase"/>
</dbReference>
<evidence type="ECO:0000256" key="7">
    <source>
        <dbReference type="ARBA" id="ARBA00022679"/>
    </source>
</evidence>
<feature type="transmembrane region" description="Helical" evidence="17">
    <location>
        <begin position="38"/>
        <end position="56"/>
    </location>
</feature>
<dbReference type="Pfam" id="PF02706">
    <property type="entry name" value="Wzz"/>
    <property type="match status" value="1"/>
</dbReference>
<comment type="subcellular location">
    <subcellularLocation>
        <location evidence="1">Cell inner membrane</location>
        <topology evidence="1">Multi-pass membrane protein</topology>
    </subcellularLocation>
</comment>
<evidence type="ECO:0000256" key="2">
    <source>
        <dbReference type="ARBA" id="ARBA00007316"/>
    </source>
</evidence>
<evidence type="ECO:0000313" key="22">
    <source>
        <dbReference type="Proteomes" id="UP000076959"/>
    </source>
</evidence>
<protein>
    <recommendedName>
        <fullName evidence="4">non-specific protein-tyrosine kinase</fullName>
        <ecNumber evidence="4">2.7.10.2</ecNumber>
    </recommendedName>
</protein>
<comment type="catalytic activity">
    <reaction evidence="15">
        <text>L-tyrosyl-[protein] + ATP = O-phospho-L-tyrosyl-[protein] + ADP + H(+)</text>
        <dbReference type="Rhea" id="RHEA:10596"/>
        <dbReference type="Rhea" id="RHEA-COMP:10136"/>
        <dbReference type="Rhea" id="RHEA-COMP:20101"/>
        <dbReference type="ChEBI" id="CHEBI:15378"/>
        <dbReference type="ChEBI" id="CHEBI:30616"/>
        <dbReference type="ChEBI" id="CHEBI:46858"/>
        <dbReference type="ChEBI" id="CHEBI:61978"/>
        <dbReference type="ChEBI" id="CHEBI:456216"/>
        <dbReference type="EC" id="2.7.10.2"/>
    </reaction>
</comment>
<dbReference type="Gene3D" id="3.40.50.300">
    <property type="entry name" value="P-loop containing nucleotide triphosphate hydrolases"/>
    <property type="match status" value="1"/>
</dbReference>
<evidence type="ECO:0000256" key="9">
    <source>
        <dbReference type="ARBA" id="ARBA00022741"/>
    </source>
</evidence>
<evidence type="ECO:0000256" key="10">
    <source>
        <dbReference type="ARBA" id="ARBA00022777"/>
    </source>
</evidence>
<keyword evidence="10" id="KW-0418">Kinase</keyword>
<comment type="similarity">
    <text evidence="3">Belongs to the etk/wzc family.</text>
</comment>
<dbReference type="NCBIfam" id="TIGR01007">
    <property type="entry name" value="eps_fam"/>
    <property type="match status" value="1"/>
</dbReference>
<evidence type="ECO:0000256" key="3">
    <source>
        <dbReference type="ARBA" id="ARBA00008883"/>
    </source>
</evidence>
<evidence type="ECO:0000256" key="17">
    <source>
        <dbReference type="SAM" id="Phobius"/>
    </source>
</evidence>